<evidence type="ECO:0000313" key="3">
    <source>
        <dbReference type="Proteomes" id="UP001642540"/>
    </source>
</evidence>
<dbReference type="InterPro" id="IPR045092">
    <property type="entry name" value="Rrp6-like"/>
</dbReference>
<dbReference type="SUPFAM" id="SSF53098">
    <property type="entry name" value="Ribonuclease H-like"/>
    <property type="match status" value="1"/>
</dbReference>
<sequence>MNSDSYHHLICIIQISTTTADYVIDALQLYIKIRQYLAPSFENPDKLKVFHSSNDLLHIQRNFGIFVTGYIDTQEAFELLRGTKQIGFDKMAKELLGRDVEKLPQLADWRLSPLPDDLIVYAAADTRFLFECWLKLKYEAVSIEREEFPASKKASLKVISPFKAQTAERAWQNYVNANPNCNELLTAKHKTQFMALFIWRDAKGKEHDIHPNKIIKPKDLENLISHNPTNMINLRQRLTPCKYLGCSYYPQILDIFTDSNEGLQLDLDAIPHGNNTPILKLNYDSMSPGNP</sequence>
<evidence type="ECO:0000313" key="2">
    <source>
        <dbReference type="EMBL" id="CAL8136076.1"/>
    </source>
</evidence>
<dbReference type="Pfam" id="PF01612">
    <property type="entry name" value="DNA_pol_A_exo1"/>
    <property type="match status" value="1"/>
</dbReference>
<dbReference type="InterPro" id="IPR012337">
    <property type="entry name" value="RNaseH-like_sf"/>
</dbReference>
<accession>A0ABP1RUC9</accession>
<comment type="caution">
    <text evidence="2">The sequence shown here is derived from an EMBL/GenBank/DDBJ whole genome shotgun (WGS) entry which is preliminary data.</text>
</comment>
<dbReference type="InterPro" id="IPR036397">
    <property type="entry name" value="RNaseH_sf"/>
</dbReference>
<dbReference type="InterPro" id="IPR002562">
    <property type="entry name" value="3'-5'_exonuclease_dom"/>
</dbReference>
<organism evidence="2 3">
    <name type="scientific">Orchesella dallaii</name>
    <dbReference type="NCBI Taxonomy" id="48710"/>
    <lineage>
        <taxon>Eukaryota</taxon>
        <taxon>Metazoa</taxon>
        <taxon>Ecdysozoa</taxon>
        <taxon>Arthropoda</taxon>
        <taxon>Hexapoda</taxon>
        <taxon>Collembola</taxon>
        <taxon>Entomobryomorpha</taxon>
        <taxon>Entomobryoidea</taxon>
        <taxon>Orchesellidae</taxon>
        <taxon>Orchesellinae</taxon>
        <taxon>Orchesella</taxon>
    </lineage>
</organism>
<name>A0ABP1RUC9_9HEXA</name>
<dbReference type="Gene3D" id="3.30.420.10">
    <property type="entry name" value="Ribonuclease H-like superfamily/Ribonuclease H"/>
    <property type="match status" value="1"/>
</dbReference>
<protein>
    <recommendedName>
        <fullName evidence="1">3'-5' exonuclease domain-containing protein</fullName>
    </recommendedName>
</protein>
<proteinExistence type="predicted"/>
<evidence type="ECO:0000259" key="1">
    <source>
        <dbReference type="SMART" id="SM00474"/>
    </source>
</evidence>
<dbReference type="Proteomes" id="UP001642540">
    <property type="component" value="Unassembled WGS sequence"/>
</dbReference>
<dbReference type="Gene3D" id="1.10.150.80">
    <property type="entry name" value="HRDC domain"/>
    <property type="match status" value="1"/>
</dbReference>
<dbReference type="PANTHER" id="PTHR12124">
    <property type="entry name" value="POLYMYOSITIS/SCLERODERMA AUTOANTIGEN-RELATED"/>
    <property type="match status" value="1"/>
</dbReference>
<dbReference type="InterPro" id="IPR010997">
    <property type="entry name" value="HRDC-like_sf"/>
</dbReference>
<dbReference type="SMART" id="SM00474">
    <property type="entry name" value="35EXOc"/>
    <property type="match status" value="1"/>
</dbReference>
<feature type="domain" description="3'-5' exonuclease" evidence="1">
    <location>
        <begin position="1"/>
        <end position="143"/>
    </location>
</feature>
<dbReference type="InterPro" id="IPR044876">
    <property type="entry name" value="HRDC_dom_sf"/>
</dbReference>
<dbReference type="SUPFAM" id="SSF47819">
    <property type="entry name" value="HRDC-like"/>
    <property type="match status" value="1"/>
</dbReference>
<gene>
    <name evidence="2" type="ORF">ODALV1_LOCUS26275</name>
</gene>
<dbReference type="EMBL" id="CAXLJM020000110">
    <property type="protein sequence ID" value="CAL8136076.1"/>
    <property type="molecule type" value="Genomic_DNA"/>
</dbReference>
<keyword evidence="3" id="KW-1185">Reference proteome</keyword>
<dbReference type="PANTHER" id="PTHR12124:SF47">
    <property type="entry name" value="EXOSOME COMPONENT 10"/>
    <property type="match status" value="1"/>
</dbReference>
<reference evidence="2 3" key="1">
    <citation type="submission" date="2024-08" db="EMBL/GenBank/DDBJ databases">
        <authorList>
            <person name="Cucini C."/>
            <person name="Frati F."/>
        </authorList>
    </citation>
    <scope>NUCLEOTIDE SEQUENCE [LARGE SCALE GENOMIC DNA]</scope>
</reference>